<dbReference type="AlphaFoldDB" id="R0GVC1"/>
<keyword evidence="8" id="KW-1185">Reference proteome</keyword>
<evidence type="ECO:0000256" key="3">
    <source>
        <dbReference type="ARBA" id="ARBA00022833"/>
    </source>
</evidence>
<dbReference type="InterPro" id="IPR041367">
    <property type="entry name" value="Znf-CCCH_4"/>
</dbReference>
<keyword evidence="1 4" id="KW-0479">Metal-binding</keyword>
<accession>R0GVC1</accession>
<feature type="compositionally biased region" description="Basic and acidic residues" evidence="5">
    <location>
        <begin position="94"/>
        <end position="106"/>
    </location>
</feature>
<dbReference type="PANTHER" id="PTHR36886:SF11">
    <property type="entry name" value="C3H1-TYPE DOMAIN-CONTAINING PROTEIN"/>
    <property type="match status" value="1"/>
</dbReference>
<dbReference type="EMBL" id="KB870805">
    <property type="protein sequence ID" value="EOA39761.1"/>
    <property type="molecule type" value="Genomic_DNA"/>
</dbReference>
<evidence type="ECO:0000313" key="8">
    <source>
        <dbReference type="Proteomes" id="UP000029121"/>
    </source>
</evidence>
<dbReference type="InterPro" id="IPR057031">
    <property type="entry name" value="SFR19-like_C"/>
</dbReference>
<dbReference type="Pfam" id="PF23030">
    <property type="entry name" value="SCAF11-like_C"/>
    <property type="match status" value="1"/>
</dbReference>
<dbReference type="KEGG" id="crb:17896707"/>
<feature type="domain" description="C3H1-type" evidence="6">
    <location>
        <begin position="254"/>
        <end position="284"/>
    </location>
</feature>
<evidence type="ECO:0000256" key="1">
    <source>
        <dbReference type="ARBA" id="ARBA00022723"/>
    </source>
</evidence>
<feature type="compositionally biased region" description="Acidic residues" evidence="5">
    <location>
        <begin position="622"/>
        <end position="644"/>
    </location>
</feature>
<feature type="compositionally biased region" description="Polar residues" evidence="5">
    <location>
        <begin position="208"/>
        <end position="217"/>
    </location>
</feature>
<feature type="compositionally biased region" description="Basic residues" evidence="5">
    <location>
        <begin position="119"/>
        <end position="134"/>
    </location>
</feature>
<dbReference type="Gene3D" id="4.10.1000.10">
    <property type="entry name" value="Zinc finger, CCCH-type"/>
    <property type="match status" value="1"/>
</dbReference>
<keyword evidence="3 4" id="KW-0862">Zinc</keyword>
<dbReference type="eggNOG" id="ENOG502QQ0W">
    <property type="taxonomic scope" value="Eukaryota"/>
</dbReference>
<dbReference type="InterPro" id="IPR052650">
    <property type="entry name" value="Zinc_finger_CCCH"/>
</dbReference>
<feature type="compositionally biased region" description="Polar residues" evidence="5">
    <location>
        <begin position="549"/>
        <end position="562"/>
    </location>
</feature>
<feature type="region of interest" description="Disordered" evidence="5">
    <location>
        <begin position="280"/>
        <end position="358"/>
    </location>
</feature>
<feature type="region of interest" description="Disordered" evidence="5">
    <location>
        <begin position="544"/>
        <end position="566"/>
    </location>
</feature>
<dbReference type="Pfam" id="PF18044">
    <property type="entry name" value="zf-CCCH_4"/>
    <property type="match status" value="1"/>
</dbReference>
<evidence type="ECO:0000256" key="4">
    <source>
        <dbReference type="PROSITE-ProRule" id="PRU00723"/>
    </source>
</evidence>
<feature type="compositionally biased region" description="Basic and acidic residues" evidence="5">
    <location>
        <begin position="141"/>
        <end position="151"/>
    </location>
</feature>
<keyword evidence="2 4" id="KW-0863">Zinc-finger</keyword>
<dbReference type="OrthoDB" id="411372at2759"/>
<evidence type="ECO:0000313" key="7">
    <source>
        <dbReference type="EMBL" id="EOA39761.1"/>
    </source>
</evidence>
<protein>
    <recommendedName>
        <fullName evidence="6">C3H1-type domain-containing protein</fullName>
    </recommendedName>
</protein>
<sequence>MSGSGRKRVSKWDTKEEDTQHLTGNDYIGKSAFRDNDPEHARFYPEGNGRNGSRRAGPDDDNEHLKSRQRSGEAWPSRSRVSHDDGDAMMGYYDDPRNSSEKDESRQQYIRQSASKERARTRRSGSRSNSRSRSRSPSQRVRRDGGGSYDRHKTRARVSPRSGREFDGRHNKAGDYDWEGNNRKTRDTKYYTEDSREQHPVRVGGRTDYSSNFPEDNTNSRRETSDPISRNYRNEAARDRETHRRDVPEGEFHRSSNIPCRFFASGSGYCRNGNNCRFSHHGAPSARGSPERKPQDEMYSRHDNNNHSGPTERMRNSHRWNDVERSDAGKSTEAEISRVSKGMSDAKGNNSSWIDDMEMSPDWNYGVKTLTKPVNEEHGGMSQSSQSRVLKDTLAPAYEHGVASIAQQDGNRRTVGMFSTVGENTVASSHHNNFSNNLATPALPVQAFNQNIENHVAVPYQSTPLAVGGSQVLLPAAPNLPGGLNSSNPENGNAQNTVSREELNHISNISASLAQFFGNGQPIPHLQSTLNPKQAIQVPEVYGVKEQSSHTQGDLPSNNSIHTGGVPLVPALQIPNSEAQQVRIPENLVSLALNPKASSEENRDKKTDDEASKKPDGKKTGEEEDTAEDAENVAEEEEEDDGAGDENNKKEKDPKGMRAFKFALVEVVKELLKPAWKEGGMNKDAYKNIVKKVVDKVTGAIQSGNIPQTQEKIDHYLSASKPKLTKLVQAYVSKVKKS</sequence>
<feature type="region of interest" description="Disordered" evidence="5">
    <location>
        <begin position="1"/>
        <end position="254"/>
    </location>
</feature>
<dbReference type="Proteomes" id="UP000029121">
    <property type="component" value="Unassembled WGS sequence"/>
</dbReference>
<feature type="compositionally biased region" description="Basic and acidic residues" evidence="5">
    <location>
        <begin position="646"/>
        <end position="656"/>
    </location>
</feature>
<feature type="zinc finger region" description="C3H1-type" evidence="4">
    <location>
        <begin position="254"/>
        <end position="284"/>
    </location>
</feature>
<evidence type="ECO:0000259" key="6">
    <source>
        <dbReference type="PROSITE" id="PS50103"/>
    </source>
</evidence>
<evidence type="ECO:0000256" key="5">
    <source>
        <dbReference type="SAM" id="MobiDB-lite"/>
    </source>
</evidence>
<gene>
    <name evidence="7" type="ORF">CARUB_v10008408mg</name>
</gene>
<dbReference type="STRING" id="81985.R0GVC1"/>
<organism evidence="7 8">
    <name type="scientific">Capsella rubella</name>
    <dbReference type="NCBI Taxonomy" id="81985"/>
    <lineage>
        <taxon>Eukaryota</taxon>
        <taxon>Viridiplantae</taxon>
        <taxon>Streptophyta</taxon>
        <taxon>Embryophyta</taxon>
        <taxon>Tracheophyta</taxon>
        <taxon>Spermatophyta</taxon>
        <taxon>Magnoliopsida</taxon>
        <taxon>eudicotyledons</taxon>
        <taxon>Gunneridae</taxon>
        <taxon>Pentapetalae</taxon>
        <taxon>rosids</taxon>
        <taxon>malvids</taxon>
        <taxon>Brassicales</taxon>
        <taxon>Brassicaceae</taxon>
        <taxon>Camelineae</taxon>
        <taxon>Capsella</taxon>
    </lineage>
</organism>
<proteinExistence type="predicted"/>
<dbReference type="InterPro" id="IPR000571">
    <property type="entry name" value="Znf_CCCH"/>
</dbReference>
<feature type="compositionally biased region" description="Basic and acidic residues" evidence="5">
    <location>
        <begin position="162"/>
        <end position="200"/>
    </location>
</feature>
<feature type="compositionally biased region" description="Basic and acidic residues" evidence="5">
    <location>
        <begin position="598"/>
        <end position="621"/>
    </location>
</feature>
<dbReference type="GO" id="GO:0008270">
    <property type="term" value="F:zinc ion binding"/>
    <property type="evidence" value="ECO:0007669"/>
    <property type="project" value="UniProtKB-KW"/>
</dbReference>
<feature type="compositionally biased region" description="Basic and acidic residues" evidence="5">
    <location>
        <begin position="10"/>
        <end position="20"/>
    </location>
</feature>
<dbReference type="PROSITE" id="PS50103">
    <property type="entry name" value="ZF_C3H1"/>
    <property type="match status" value="1"/>
</dbReference>
<feature type="compositionally biased region" description="Basic and acidic residues" evidence="5">
    <location>
        <begin position="289"/>
        <end position="338"/>
    </location>
</feature>
<feature type="compositionally biased region" description="Basic and acidic residues" evidence="5">
    <location>
        <begin position="232"/>
        <end position="254"/>
    </location>
</feature>
<dbReference type="PANTHER" id="PTHR36886">
    <property type="entry name" value="PROTEIN FRIGIDA-ESSENTIAL 1"/>
    <property type="match status" value="1"/>
</dbReference>
<feature type="compositionally biased region" description="Basic and acidic residues" evidence="5">
    <location>
        <begin position="32"/>
        <end position="43"/>
    </location>
</feature>
<feature type="region of interest" description="Disordered" evidence="5">
    <location>
        <begin position="593"/>
        <end position="656"/>
    </location>
</feature>
<evidence type="ECO:0000256" key="2">
    <source>
        <dbReference type="ARBA" id="ARBA00022771"/>
    </source>
</evidence>
<reference evidence="8" key="1">
    <citation type="journal article" date="2013" name="Nat. Genet.">
        <title>The Capsella rubella genome and the genomic consequences of rapid mating system evolution.</title>
        <authorList>
            <person name="Slotte T."/>
            <person name="Hazzouri K.M."/>
            <person name="Agren J.A."/>
            <person name="Koenig D."/>
            <person name="Maumus F."/>
            <person name="Guo Y.L."/>
            <person name="Steige K."/>
            <person name="Platts A.E."/>
            <person name="Escobar J.S."/>
            <person name="Newman L.K."/>
            <person name="Wang W."/>
            <person name="Mandakova T."/>
            <person name="Vello E."/>
            <person name="Smith L.M."/>
            <person name="Henz S.R."/>
            <person name="Steffen J."/>
            <person name="Takuno S."/>
            <person name="Brandvain Y."/>
            <person name="Coop G."/>
            <person name="Andolfatto P."/>
            <person name="Hu T.T."/>
            <person name="Blanchette M."/>
            <person name="Clark R.M."/>
            <person name="Quesneville H."/>
            <person name="Nordborg M."/>
            <person name="Gaut B.S."/>
            <person name="Lysak M.A."/>
            <person name="Jenkins J."/>
            <person name="Grimwood J."/>
            <person name="Chapman J."/>
            <person name="Prochnik S."/>
            <person name="Shu S."/>
            <person name="Rokhsar D."/>
            <person name="Schmutz J."/>
            <person name="Weigel D."/>
            <person name="Wright S.I."/>
        </authorList>
    </citation>
    <scope>NUCLEOTIDE SEQUENCE [LARGE SCALE GENOMIC DNA]</scope>
    <source>
        <strain evidence="8">cv. Monte Gargano</strain>
    </source>
</reference>
<name>R0GVC1_9BRAS</name>